<dbReference type="AlphaFoldDB" id="A0A8H8CIJ3"/>
<feature type="region of interest" description="Disordered" evidence="1">
    <location>
        <begin position="184"/>
        <end position="204"/>
    </location>
</feature>
<proteinExistence type="predicted"/>
<accession>A0A8H8CIJ3</accession>
<gene>
    <name evidence="2" type="ORF">JR316_008363</name>
</gene>
<dbReference type="EMBL" id="JAFIQS010000008">
    <property type="protein sequence ID" value="KAG5166280.1"/>
    <property type="molecule type" value="Genomic_DNA"/>
</dbReference>
<organism evidence="2">
    <name type="scientific">Psilocybe cubensis</name>
    <name type="common">Psychedelic mushroom</name>
    <name type="synonym">Stropharia cubensis</name>
    <dbReference type="NCBI Taxonomy" id="181762"/>
    <lineage>
        <taxon>Eukaryota</taxon>
        <taxon>Fungi</taxon>
        <taxon>Dikarya</taxon>
        <taxon>Basidiomycota</taxon>
        <taxon>Agaricomycotina</taxon>
        <taxon>Agaricomycetes</taxon>
        <taxon>Agaricomycetidae</taxon>
        <taxon>Agaricales</taxon>
        <taxon>Agaricineae</taxon>
        <taxon>Strophariaceae</taxon>
        <taxon>Psilocybe</taxon>
    </lineage>
</organism>
<evidence type="ECO:0000313" key="2">
    <source>
        <dbReference type="EMBL" id="KAG5166280.1"/>
    </source>
</evidence>
<feature type="compositionally biased region" description="Polar residues" evidence="1">
    <location>
        <begin position="187"/>
        <end position="204"/>
    </location>
</feature>
<protein>
    <submittedName>
        <fullName evidence="2">Uncharacterized protein</fullName>
    </submittedName>
</protein>
<dbReference type="OrthoDB" id="3197870at2759"/>
<sequence length="204" mass="22361">MPIAEYTLDAGFDEARIRILEPPISISIVPEAHKSVRAQRETARKGSPLKSPLLPLARDCDSAVAPAAPANQRKRRLGNEDSLLAQHAHDVHVLEVERPTKKVKIKRDAHDDEPVRISDVDEPILVASPSAPQKHSKSDILAEESGGVPVLESGAKHVYFHHPKLARRQAEAVAKSKHAFKKCIVRTENTSTTQPKKAGARSTQ</sequence>
<name>A0A8H8CIJ3_PSICU</name>
<evidence type="ECO:0000256" key="1">
    <source>
        <dbReference type="SAM" id="MobiDB-lite"/>
    </source>
</evidence>
<comment type="caution">
    <text evidence="2">The sequence shown here is derived from an EMBL/GenBank/DDBJ whole genome shotgun (WGS) entry which is preliminary data.</text>
</comment>
<reference evidence="2" key="1">
    <citation type="submission" date="2021-02" db="EMBL/GenBank/DDBJ databases">
        <title>Psilocybe cubensis genome.</title>
        <authorList>
            <person name="Mckernan K.J."/>
            <person name="Crawford S."/>
            <person name="Trippe A."/>
            <person name="Kane L.T."/>
            <person name="Mclaughlin S."/>
        </authorList>
    </citation>
    <scope>NUCLEOTIDE SEQUENCE [LARGE SCALE GENOMIC DNA]</scope>
    <source>
        <strain evidence="2">MGC-MH-2018</strain>
    </source>
</reference>